<dbReference type="Gene3D" id="1.20.1300.20">
    <property type="entry name" value="Peptidase C65 Otubain, subdomain 2"/>
    <property type="match status" value="1"/>
</dbReference>
<evidence type="ECO:0000256" key="5">
    <source>
        <dbReference type="ARBA" id="ARBA00022786"/>
    </source>
</evidence>
<keyword evidence="6" id="KW-0378">Hydrolase</keyword>
<evidence type="ECO:0000256" key="3">
    <source>
        <dbReference type="ARBA" id="ARBA00012759"/>
    </source>
</evidence>
<proteinExistence type="inferred from homology"/>
<dbReference type="EC" id="3.4.19.12" evidence="3"/>
<keyword evidence="10" id="KW-1185">Reference proteome</keyword>
<dbReference type="GO" id="GO:0005634">
    <property type="term" value="C:nucleus"/>
    <property type="evidence" value="ECO:0007669"/>
    <property type="project" value="TreeGrafter"/>
</dbReference>
<dbReference type="FunFam" id="1.20.1300.20:FF:000001">
    <property type="entry name" value="Ubiquitin thioesterase OTUB1"/>
    <property type="match status" value="1"/>
</dbReference>
<feature type="domain" description="OTU" evidence="8">
    <location>
        <begin position="49"/>
        <end position="239"/>
    </location>
</feature>
<reference evidence="9" key="1">
    <citation type="submission" date="2025-08" db="UniProtKB">
        <authorList>
            <consortium name="Ensembl"/>
        </authorList>
    </citation>
    <scope>IDENTIFICATION</scope>
</reference>
<dbReference type="InterPro" id="IPR042467">
    <property type="entry name" value="Peptidase_C65_otubain_sub2"/>
</dbReference>
<dbReference type="PANTHER" id="PTHR12931:SF32">
    <property type="entry name" value="UBIQUITIN THIOESTERASE"/>
    <property type="match status" value="1"/>
</dbReference>
<name>A0A8C6SRT1_9GOBI</name>
<sequence length="253" mass="28498">MPQGQGKLEDAEGPQMEGRRLVSHREDISSYFADQRPNSKITDLCKQFSTVRKVCGDGNCFYRAFSFAFLESAIQNPRGLQRFIDKIVESNIALSCAGFEERSYMEHLQKVIDVLELCKSEGSVETLHSVFNQPSTSDSVVQYLRLLTSAYLQSNEDFYSNFVEAPNLRAYCHQEVEVMAMECDHVGIQALSLALNVGIHIVSMEGDEQKLVHNIIPEGAEPSVHLLYQASHYNIIYPQHAASSMERKPVCIN</sequence>
<dbReference type="Proteomes" id="UP000694523">
    <property type="component" value="Unplaced"/>
</dbReference>
<keyword evidence="7" id="KW-0788">Thiol protease</keyword>
<protein>
    <recommendedName>
        <fullName evidence="3">ubiquitinyl hydrolase 1</fullName>
        <ecNumber evidence="3">3.4.19.12</ecNumber>
    </recommendedName>
</protein>
<evidence type="ECO:0000256" key="4">
    <source>
        <dbReference type="ARBA" id="ARBA00022670"/>
    </source>
</evidence>
<dbReference type="InterPro" id="IPR003323">
    <property type="entry name" value="OTU_dom"/>
</dbReference>
<dbReference type="Ensembl" id="ENSNMLT00000011626.1">
    <property type="protein sequence ID" value="ENSNMLP00000010277.1"/>
    <property type="gene ID" value="ENSNMLG00000007102.1"/>
</dbReference>
<dbReference type="InterPro" id="IPR019400">
    <property type="entry name" value="Peptidase_C65_otubain"/>
</dbReference>
<keyword evidence="4" id="KW-0645">Protease</keyword>
<evidence type="ECO:0000256" key="6">
    <source>
        <dbReference type="ARBA" id="ARBA00022801"/>
    </source>
</evidence>
<dbReference type="AlphaFoldDB" id="A0A8C6SRT1"/>
<evidence type="ECO:0000313" key="10">
    <source>
        <dbReference type="Proteomes" id="UP000694523"/>
    </source>
</evidence>
<dbReference type="GO" id="GO:0043130">
    <property type="term" value="F:ubiquitin binding"/>
    <property type="evidence" value="ECO:0007669"/>
    <property type="project" value="TreeGrafter"/>
</dbReference>
<evidence type="ECO:0000256" key="1">
    <source>
        <dbReference type="ARBA" id="ARBA00000707"/>
    </source>
</evidence>
<dbReference type="SUPFAM" id="SSF54001">
    <property type="entry name" value="Cysteine proteinases"/>
    <property type="match status" value="1"/>
</dbReference>
<dbReference type="GO" id="GO:0004843">
    <property type="term" value="F:cysteine-type deubiquitinase activity"/>
    <property type="evidence" value="ECO:0007669"/>
    <property type="project" value="UniProtKB-EC"/>
</dbReference>
<comment type="similarity">
    <text evidence="2">Belongs to the peptidase C65 family.</text>
</comment>
<keyword evidence="5" id="KW-0833">Ubl conjugation pathway</keyword>
<organism evidence="9 10">
    <name type="scientific">Neogobius melanostomus</name>
    <name type="common">round goby</name>
    <dbReference type="NCBI Taxonomy" id="47308"/>
    <lineage>
        <taxon>Eukaryota</taxon>
        <taxon>Metazoa</taxon>
        <taxon>Chordata</taxon>
        <taxon>Craniata</taxon>
        <taxon>Vertebrata</taxon>
        <taxon>Euteleostomi</taxon>
        <taxon>Actinopterygii</taxon>
        <taxon>Neopterygii</taxon>
        <taxon>Teleostei</taxon>
        <taxon>Neoteleostei</taxon>
        <taxon>Acanthomorphata</taxon>
        <taxon>Gobiaria</taxon>
        <taxon>Gobiiformes</taxon>
        <taxon>Gobioidei</taxon>
        <taxon>Gobiidae</taxon>
        <taxon>Benthophilinae</taxon>
        <taxon>Neogobiini</taxon>
        <taxon>Neogobius</taxon>
    </lineage>
</organism>
<dbReference type="PANTHER" id="PTHR12931">
    <property type="entry name" value="UBIQUITIN THIOLESTERASE PROTEIN OTUB"/>
    <property type="match status" value="1"/>
</dbReference>
<dbReference type="InterPro" id="IPR038765">
    <property type="entry name" value="Papain-like_cys_pep_sf"/>
</dbReference>
<dbReference type="GO" id="GO:2000780">
    <property type="term" value="P:negative regulation of double-strand break repair"/>
    <property type="evidence" value="ECO:0007669"/>
    <property type="project" value="TreeGrafter"/>
</dbReference>
<dbReference type="PROSITE" id="PS50802">
    <property type="entry name" value="OTU"/>
    <property type="match status" value="1"/>
</dbReference>
<dbReference type="InterPro" id="IPR042468">
    <property type="entry name" value="Peptidase_C65_otubain_sub1"/>
</dbReference>
<dbReference type="Gene3D" id="3.30.200.60">
    <property type="entry name" value="Peptidase C65 Otubain, subdomain 1"/>
    <property type="match status" value="1"/>
</dbReference>
<dbReference type="GO" id="GO:0071108">
    <property type="term" value="P:protein K48-linked deubiquitination"/>
    <property type="evidence" value="ECO:0007669"/>
    <property type="project" value="TreeGrafter"/>
</dbReference>
<evidence type="ECO:0000313" key="9">
    <source>
        <dbReference type="Ensembl" id="ENSNMLP00000010277.1"/>
    </source>
</evidence>
<evidence type="ECO:0000256" key="2">
    <source>
        <dbReference type="ARBA" id="ARBA00006579"/>
    </source>
</evidence>
<evidence type="ECO:0000256" key="7">
    <source>
        <dbReference type="ARBA" id="ARBA00022807"/>
    </source>
</evidence>
<dbReference type="GO" id="GO:0006508">
    <property type="term" value="P:proteolysis"/>
    <property type="evidence" value="ECO:0007669"/>
    <property type="project" value="UniProtKB-KW"/>
</dbReference>
<evidence type="ECO:0000259" key="8">
    <source>
        <dbReference type="PROSITE" id="PS50802"/>
    </source>
</evidence>
<accession>A0A8C6SRT1</accession>
<comment type="catalytic activity">
    <reaction evidence="1">
        <text>Thiol-dependent hydrolysis of ester, thioester, amide, peptide and isopeptide bonds formed by the C-terminal Gly of ubiquitin (a 76-residue protein attached to proteins as an intracellular targeting signal).</text>
        <dbReference type="EC" id="3.4.19.12"/>
    </reaction>
</comment>
<dbReference type="Pfam" id="PF10275">
    <property type="entry name" value="Peptidase_C65"/>
    <property type="match status" value="1"/>
</dbReference>
<reference evidence="9" key="2">
    <citation type="submission" date="2025-09" db="UniProtKB">
        <authorList>
            <consortium name="Ensembl"/>
        </authorList>
    </citation>
    <scope>IDENTIFICATION</scope>
</reference>